<dbReference type="Pfam" id="PF04255">
    <property type="entry name" value="DUF433"/>
    <property type="match status" value="1"/>
</dbReference>
<dbReference type="AlphaFoldDB" id="A0A2T1GGI1"/>
<name>A0A2T1GGI1_9CYAN</name>
<keyword evidence="2" id="KW-1185">Reference proteome</keyword>
<dbReference type="Gene3D" id="1.10.10.10">
    <property type="entry name" value="Winged helix-like DNA-binding domain superfamily/Winged helix DNA-binding domain"/>
    <property type="match status" value="1"/>
</dbReference>
<organism evidence="1 2">
    <name type="scientific">Chamaesiphon polymorphus CCALA 037</name>
    <dbReference type="NCBI Taxonomy" id="2107692"/>
    <lineage>
        <taxon>Bacteria</taxon>
        <taxon>Bacillati</taxon>
        <taxon>Cyanobacteriota</taxon>
        <taxon>Cyanophyceae</taxon>
        <taxon>Gomontiellales</taxon>
        <taxon>Chamaesiphonaceae</taxon>
        <taxon>Chamaesiphon</taxon>
    </lineage>
</organism>
<dbReference type="InterPro" id="IPR036388">
    <property type="entry name" value="WH-like_DNA-bd_sf"/>
</dbReference>
<dbReference type="SUPFAM" id="SSF46689">
    <property type="entry name" value="Homeodomain-like"/>
    <property type="match status" value="1"/>
</dbReference>
<dbReference type="RefSeq" id="WP_106304044.1">
    <property type="nucleotide sequence ID" value="NZ_PVWO01000110.1"/>
</dbReference>
<dbReference type="OrthoDB" id="427442at2"/>
<evidence type="ECO:0000313" key="1">
    <source>
        <dbReference type="EMBL" id="PSB56736.1"/>
    </source>
</evidence>
<dbReference type="PANTHER" id="PTHR34849:SF4">
    <property type="entry name" value="SLR1209 PROTEIN"/>
    <property type="match status" value="1"/>
</dbReference>
<protein>
    <recommendedName>
        <fullName evidence="3">DUF433 domain-containing protein</fullName>
    </recommendedName>
</protein>
<gene>
    <name evidence="1" type="ORF">C7B77_10880</name>
</gene>
<accession>A0A2T1GGI1</accession>
<proteinExistence type="predicted"/>
<dbReference type="InterPro" id="IPR007367">
    <property type="entry name" value="DUF433"/>
</dbReference>
<reference evidence="1 2" key="1">
    <citation type="submission" date="2018-03" db="EMBL/GenBank/DDBJ databases">
        <title>The ancient ancestry and fast evolution of plastids.</title>
        <authorList>
            <person name="Moore K.R."/>
            <person name="Magnabosco C."/>
            <person name="Momper L."/>
            <person name="Gold D.A."/>
            <person name="Bosak T."/>
            <person name="Fournier G.P."/>
        </authorList>
    </citation>
    <scope>NUCLEOTIDE SEQUENCE [LARGE SCALE GENOMIC DNA]</scope>
    <source>
        <strain evidence="1 2">CCALA 037</strain>
    </source>
</reference>
<dbReference type="PANTHER" id="PTHR34849">
    <property type="entry name" value="SSL5025 PROTEIN"/>
    <property type="match status" value="1"/>
</dbReference>
<evidence type="ECO:0008006" key="3">
    <source>
        <dbReference type="Google" id="ProtNLM"/>
    </source>
</evidence>
<dbReference type="Proteomes" id="UP000238937">
    <property type="component" value="Unassembled WGS sequence"/>
</dbReference>
<sequence>MITKELRQELLTLSPEEKTEIIQLLDGINKTPEVVGGAARIRNTRIPVWSLLQSRQMGANDLEILEAYPGLTQTDLNNAWFYAETFPAEIDLAIADNQAD</sequence>
<evidence type="ECO:0000313" key="2">
    <source>
        <dbReference type="Proteomes" id="UP000238937"/>
    </source>
</evidence>
<comment type="caution">
    <text evidence="1">The sequence shown here is derived from an EMBL/GenBank/DDBJ whole genome shotgun (WGS) entry which is preliminary data.</text>
</comment>
<dbReference type="EMBL" id="PVWO01000110">
    <property type="protein sequence ID" value="PSB56736.1"/>
    <property type="molecule type" value="Genomic_DNA"/>
</dbReference>
<dbReference type="InterPro" id="IPR009057">
    <property type="entry name" value="Homeodomain-like_sf"/>
</dbReference>